<dbReference type="Proteomes" id="UP000224634">
    <property type="component" value="Unassembled WGS sequence"/>
</dbReference>
<reference evidence="1 2" key="1">
    <citation type="submission" date="2017-10" db="EMBL/GenBank/DDBJ databases">
        <title>Comparative genomics in systemic dimorphic fungi from Ajellomycetaceae.</title>
        <authorList>
            <person name="Munoz J.F."/>
            <person name="Mcewen J.G."/>
            <person name="Clay O.K."/>
            <person name="Cuomo C.A."/>
        </authorList>
    </citation>
    <scope>NUCLEOTIDE SEQUENCE [LARGE SCALE GENOMIC DNA]</scope>
    <source>
        <strain evidence="1 2">UAMH7299</strain>
    </source>
</reference>
<name>A0A2B7WSJ9_POLH7</name>
<gene>
    <name evidence="1" type="ORF">AJ80_09337</name>
</gene>
<dbReference type="EMBL" id="PDNA01000268">
    <property type="protein sequence ID" value="PGG99569.1"/>
    <property type="molecule type" value="Genomic_DNA"/>
</dbReference>
<accession>A0A2B7WSJ9</accession>
<protein>
    <submittedName>
        <fullName evidence="1">Uncharacterized protein</fullName>
    </submittedName>
</protein>
<sequence length="121" mass="13793">MVHTPTWLTLRAVDGIAEEPEEYDRMRVEFMNVLSEEEESRNVLPNDGNTQLSLVMNHVWKRGTFCLDSGDSKISPSNKSCLGSGHIISLRWPSRKDADKKEYDVLLRKAFDCPSPKHSDT</sequence>
<keyword evidence="2" id="KW-1185">Reference proteome</keyword>
<evidence type="ECO:0000313" key="1">
    <source>
        <dbReference type="EMBL" id="PGG99569.1"/>
    </source>
</evidence>
<dbReference type="AlphaFoldDB" id="A0A2B7WSJ9"/>
<dbReference type="OrthoDB" id="3645574at2759"/>
<evidence type="ECO:0000313" key="2">
    <source>
        <dbReference type="Proteomes" id="UP000224634"/>
    </source>
</evidence>
<dbReference type="STRING" id="1447883.A0A2B7WSJ9"/>
<comment type="caution">
    <text evidence="1">The sequence shown here is derived from an EMBL/GenBank/DDBJ whole genome shotgun (WGS) entry which is preliminary data.</text>
</comment>
<organism evidence="1 2">
    <name type="scientific">Polytolypa hystricis (strain UAMH7299)</name>
    <dbReference type="NCBI Taxonomy" id="1447883"/>
    <lineage>
        <taxon>Eukaryota</taxon>
        <taxon>Fungi</taxon>
        <taxon>Dikarya</taxon>
        <taxon>Ascomycota</taxon>
        <taxon>Pezizomycotina</taxon>
        <taxon>Eurotiomycetes</taxon>
        <taxon>Eurotiomycetidae</taxon>
        <taxon>Onygenales</taxon>
        <taxon>Onygenales incertae sedis</taxon>
        <taxon>Polytolypa</taxon>
    </lineage>
</organism>
<proteinExistence type="predicted"/>